<keyword evidence="2" id="KW-1185">Reference proteome</keyword>
<dbReference type="SUPFAM" id="SSF51735">
    <property type="entry name" value="NAD(P)-binding Rossmann-fold domains"/>
    <property type="match status" value="1"/>
</dbReference>
<comment type="caution">
    <text evidence="1">The sequence shown here is derived from an EMBL/GenBank/DDBJ whole genome shotgun (WGS) entry which is preliminary data.</text>
</comment>
<name>A0ABW1KW37_9PROT</name>
<sequence length="221" mass="23249">MVLGASGGIGAALTAALRADRNCSHLVALSRSRNGLDLADEESVAAAALNIAPGEGFDLIFNAAGILEANGAAPEKAFKDIDAAAMMRAFAVNATGTALAFKYFLPLLKRNGRSAFATLSARVGSIGDNRLGGWMSYRASKAALNQIVRCAAIEETRRNKNSIVVALHPGTIQTPLTRKYARGRYTASTETCARDLLGVLARLTPEQSGGFFDYAGEAVPW</sequence>
<proteinExistence type="predicted"/>
<dbReference type="EMBL" id="JBHPON010000001">
    <property type="protein sequence ID" value="MFC6034898.1"/>
    <property type="molecule type" value="Genomic_DNA"/>
</dbReference>
<dbReference type="Proteomes" id="UP001596116">
    <property type="component" value="Unassembled WGS sequence"/>
</dbReference>
<dbReference type="PRINTS" id="PR00081">
    <property type="entry name" value="GDHRDH"/>
</dbReference>
<accession>A0ABW1KW37</accession>
<dbReference type="CDD" id="cd05325">
    <property type="entry name" value="carb_red_sniffer_like_SDR_c"/>
    <property type="match status" value="1"/>
</dbReference>
<reference evidence="1 2" key="1">
    <citation type="submission" date="2024-09" db="EMBL/GenBank/DDBJ databases">
        <authorList>
            <person name="Zhang Z.-H."/>
        </authorList>
    </citation>
    <scope>NUCLEOTIDE SEQUENCE [LARGE SCALE GENOMIC DNA]</scope>
    <source>
        <strain evidence="1 2">HHTR114</strain>
    </source>
</reference>
<dbReference type="InterPro" id="IPR036291">
    <property type="entry name" value="NAD(P)-bd_dom_sf"/>
</dbReference>
<dbReference type="InterPro" id="IPR002347">
    <property type="entry name" value="SDR_fam"/>
</dbReference>
<dbReference type="InterPro" id="IPR051468">
    <property type="entry name" value="Fungal_SecMetab_SDRs"/>
</dbReference>
<organism evidence="1 2">
    <name type="scientific">Hyphococcus aureus</name>
    <dbReference type="NCBI Taxonomy" id="2666033"/>
    <lineage>
        <taxon>Bacteria</taxon>
        <taxon>Pseudomonadati</taxon>
        <taxon>Pseudomonadota</taxon>
        <taxon>Alphaproteobacteria</taxon>
        <taxon>Parvularculales</taxon>
        <taxon>Parvularculaceae</taxon>
        <taxon>Hyphococcus</taxon>
    </lineage>
</organism>
<dbReference type="Gene3D" id="3.40.50.720">
    <property type="entry name" value="NAD(P)-binding Rossmann-like Domain"/>
    <property type="match status" value="1"/>
</dbReference>
<protein>
    <submittedName>
        <fullName evidence="1">SDR family NAD(P)-dependent oxidoreductase</fullName>
    </submittedName>
</protein>
<dbReference type="PANTHER" id="PTHR43544">
    <property type="entry name" value="SHORT-CHAIN DEHYDROGENASE/REDUCTASE"/>
    <property type="match status" value="1"/>
</dbReference>
<dbReference type="Pfam" id="PF13561">
    <property type="entry name" value="adh_short_C2"/>
    <property type="match status" value="1"/>
</dbReference>
<gene>
    <name evidence="1" type="ORF">ACFMB1_05045</name>
</gene>
<evidence type="ECO:0000313" key="1">
    <source>
        <dbReference type="EMBL" id="MFC6034898.1"/>
    </source>
</evidence>
<evidence type="ECO:0000313" key="2">
    <source>
        <dbReference type="Proteomes" id="UP001596116"/>
    </source>
</evidence>
<dbReference type="RefSeq" id="WP_379923944.1">
    <property type="nucleotide sequence ID" value="NZ_JBHPON010000001.1"/>
</dbReference>
<dbReference type="PANTHER" id="PTHR43544:SF12">
    <property type="entry name" value="NAD(P)-BINDING ROSSMANN-FOLD SUPERFAMILY PROTEIN"/>
    <property type="match status" value="1"/>
</dbReference>